<keyword evidence="3" id="KW-1185">Reference proteome</keyword>
<evidence type="ECO:0000259" key="1">
    <source>
        <dbReference type="PROSITE" id="PS50943"/>
    </source>
</evidence>
<gene>
    <name evidence="2" type="ORF">K6Y31_01545</name>
</gene>
<dbReference type="Gene3D" id="1.10.260.40">
    <property type="entry name" value="lambda repressor-like DNA-binding domains"/>
    <property type="match status" value="1"/>
</dbReference>
<dbReference type="RefSeq" id="WP_233051102.1">
    <property type="nucleotide sequence ID" value="NZ_JAIMJA010000001.1"/>
</dbReference>
<accession>A0ABS8W3J1</accession>
<dbReference type="SUPFAM" id="SSF47413">
    <property type="entry name" value="lambda repressor-like DNA-binding domains"/>
    <property type="match status" value="1"/>
</dbReference>
<dbReference type="EMBL" id="JAIMJA010000001">
    <property type="protein sequence ID" value="MCE2593499.1"/>
    <property type="molecule type" value="Genomic_DNA"/>
</dbReference>
<dbReference type="CDD" id="cd00093">
    <property type="entry name" value="HTH_XRE"/>
    <property type="match status" value="1"/>
</dbReference>
<dbReference type="InterPro" id="IPR010982">
    <property type="entry name" value="Lambda_DNA-bd_dom_sf"/>
</dbReference>
<evidence type="ECO:0000313" key="2">
    <source>
        <dbReference type="EMBL" id="MCE2593499.1"/>
    </source>
</evidence>
<dbReference type="InterPro" id="IPR001387">
    <property type="entry name" value="Cro/C1-type_HTH"/>
</dbReference>
<name>A0ABS8W3J1_9GAMM</name>
<dbReference type="SMART" id="SM00530">
    <property type="entry name" value="HTH_XRE"/>
    <property type="match status" value="1"/>
</dbReference>
<feature type="domain" description="HTH cro/C1-type" evidence="1">
    <location>
        <begin position="13"/>
        <end position="66"/>
    </location>
</feature>
<proteinExistence type="predicted"/>
<dbReference type="PROSITE" id="PS50943">
    <property type="entry name" value="HTH_CROC1"/>
    <property type="match status" value="1"/>
</dbReference>
<protein>
    <submittedName>
        <fullName evidence="2">Helix-turn-helix domain-containing protein</fullName>
    </submittedName>
</protein>
<organism evidence="2 3">
    <name type="scientific">Motilimonas cestriensis</name>
    <dbReference type="NCBI Taxonomy" id="2742685"/>
    <lineage>
        <taxon>Bacteria</taxon>
        <taxon>Pseudomonadati</taxon>
        <taxon>Pseudomonadota</taxon>
        <taxon>Gammaproteobacteria</taxon>
        <taxon>Alteromonadales</taxon>
        <taxon>Alteromonadales genera incertae sedis</taxon>
        <taxon>Motilimonas</taxon>
    </lineage>
</organism>
<dbReference type="Proteomes" id="UP001201273">
    <property type="component" value="Unassembled WGS sequence"/>
</dbReference>
<reference evidence="2 3" key="1">
    <citation type="journal article" date="2022" name="Environ. Microbiol. Rep.">
        <title>Eco-phylogenetic analyses reveal divergent evolution of vitamin B12 metabolism in the marine bacterial family 'Psychromonadaceae'.</title>
        <authorList>
            <person name="Jin X."/>
            <person name="Yang Y."/>
            <person name="Cao H."/>
            <person name="Gao B."/>
            <person name="Zhao Z."/>
        </authorList>
    </citation>
    <scope>NUCLEOTIDE SEQUENCE [LARGE SCALE GENOMIC DNA]</scope>
    <source>
        <strain evidence="2 3">MKS20</strain>
    </source>
</reference>
<comment type="caution">
    <text evidence="2">The sequence shown here is derived from an EMBL/GenBank/DDBJ whole genome shotgun (WGS) entry which is preliminary data.</text>
</comment>
<evidence type="ECO:0000313" key="3">
    <source>
        <dbReference type="Proteomes" id="UP001201273"/>
    </source>
</evidence>
<dbReference type="Pfam" id="PF13443">
    <property type="entry name" value="HTH_26"/>
    <property type="match status" value="1"/>
</dbReference>
<sequence length="271" mass="31610">MHIVKPDYLLRALRERIKESHLTYAQLAQQLDVPLSTLKRHLHSTAISLDKLIEYCRVVELSLDELIKQAKLLQSQSDDLFTEIQDEVFFQFPELYDFFQELRLAPESLDKMIKAYDLTPTSTYAYLRALEMIGLIELMPNNKFFLKGPCHYRFSEQSKLSYLFNQKLKQLVFEGDDDKANIACSRMFLTKKCIQEIEDMVIRKILESNTEHWLQAHETEQLQHDVVLMIRPHKKILFSTGIVNLPNEFLAHVSSSIEAYGVPETHDSQSS</sequence>